<protein>
    <recommendedName>
        <fullName evidence="7">J domain-containing protein</fullName>
    </recommendedName>
</protein>
<evidence type="ECO:0000256" key="1">
    <source>
        <dbReference type="ARBA" id="ARBA00004173"/>
    </source>
</evidence>
<evidence type="ECO:0000256" key="5">
    <source>
        <dbReference type="ARBA" id="ARBA00023128"/>
    </source>
</evidence>
<dbReference type="GO" id="GO:0005739">
    <property type="term" value="C:mitochondrion"/>
    <property type="evidence" value="ECO:0007669"/>
    <property type="project" value="UniProtKB-SubCell"/>
</dbReference>
<feature type="domain" description="J" evidence="7">
    <location>
        <begin position="95"/>
        <end position="167"/>
    </location>
</feature>
<gene>
    <name evidence="8" type="ORF">M0R45_030013</name>
</gene>
<dbReference type="PANTHER" id="PTHR14021:SF15">
    <property type="entry name" value="IRON-SULFUR CLUSTER CO-CHAPERONE PROTEIN HSCB"/>
    <property type="match status" value="1"/>
</dbReference>
<keyword evidence="4" id="KW-0963">Cytoplasm</keyword>
<evidence type="ECO:0000256" key="3">
    <source>
        <dbReference type="ARBA" id="ARBA00010476"/>
    </source>
</evidence>
<dbReference type="InterPro" id="IPR001623">
    <property type="entry name" value="DnaJ_domain"/>
</dbReference>
<dbReference type="SUPFAM" id="SSF47144">
    <property type="entry name" value="HSC20 (HSCB), C-terminal oligomerisation domain"/>
    <property type="match status" value="1"/>
</dbReference>
<dbReference type="FunFam" id="1.20.1280.20:FF:000002">
    <property type="entry name" value="HscB mitochondrial iron-sulfur cluster co-chaperone"/>
    <property type="match status" value="1"/>
</dbReference>
<dbReference type="InterPro" id="IPR004640">
    <property type="entry name" value="HscB"/>
</dbReference>
<dbReference type="GO" id="GO:0001671">
    <property type="term" value="F:ATPase activator activity"/>
    <property type="evidence" value="ECO:0007669"/>
    <property type="project" value="InterPro"/>
</dbReference>
<keyword evidence="6" id="KW-0143">Chaperone</keyword>
<dbReference type="AlphaFoldDB" id="A0AAW1W9P6"/>
<evidence type="ECO:0000256" key="4">
    <source>
        <dbReference type="ARBA" id="ARBA00022490"/>
    </source>
</evidence>
<dbReference type="GO" id="GO:0051259">
    <property type="term" value="P:protein complex oligomerization"/>
    <property type="evidence" value="ECO:0007669"/>
    <property type="project" value="InterPro"/>
</dbReference>
<evidence type="ECO:0000256" key="2">
    <source>
        <dbReference type="ARBA" id="ARBA00004496"/>
    </source>
</evidence>
<evidence type="ECO:0000313" key="8">
    <source>
        <dbReference type="EMBL" id="KAK9921504.1"/>
    </source>
</evidence>
<name>A0AAW1W9P6_RUBAR</name>
<dbReference type="PROSITE" id="PS50076">
    <property type="entry name" value="DNAJ_2"/>
    <property type="match status" value="1"/>
</dbReference>
<dbReference type="SUPFAM" id="SSF46565">
    <property type="entry name" value="Chaperone J-domain"/>
    <property type="match status" value="1"/>
</dbReference>
<dbReference type="FunFam" id="1.10.287.110:FF:000082">
    <property type="entry name" value="Iron-sulfur cluster co-chaperone protein HscB, mitochondrial"/>
    <property type="match status" value="1"/>
</dbReference>
<dbReference type="SMART" id="SM00271">
    <property type="entry name" value="DnaJ"/>
    <property type="match status" value="1"/>
</dbReference>
<reference evidence="8 9" key="1">
    <citation type="journal article" date="2023" name="G3 (Bethesda)">
        <title>A chromosome-length genome assembly and annotation of blackberry (Rubus argutus, cv. 'Hillquist').</title>
        <authorList>
            <person name="Bruna T."/>
            <person name="Aryal R."/>
            <person name="Dudchenko O."/>
            <person name="Sargent D.J."/>
            <person name="Mead D."/>
            <person name="Buti M."/>
            <person name="Cavallini A."/>
            <person name="Hytonen T."/>
            <person name="Andres J."/>
            <person name="Pham M."/>
            <person name="Weisz D."/>
            <person name="Mascagni F."/>
            <person name="Usai G."/>
            <person name="Natali L."/>
            <person name="Bassil N."/>
            <person name="Fernandez G.E."/>
            <person name="Lomsadze A."/>
            <person name="Armour M."/>
            <person name="Olukolu B."/>
            <person name="Poorten T."/>
            <person name="Britton C."/>
            <person name="Davik J."/>
            <person name="Ashrafi H."/>
            <person name="Aiden E.L."/>
            <person name="Borodovsky M."/>
            <person name="Worthington M."/>
        </authorList>
    </citation>
    <scope>NUCLEOTIDE SEQUENCE [LARGE SCALE GENOMIC DNA]</scope>
    <source>
        <strain evidence="8">PI 553951</strain>
    </source>
</reference>
<dbReference type="Proteomes" id="UP001457282">
    <property type="component" value="Unassembled WGS sequence"/>
</dbReference>
<dbReference type="CDD" id="cd06257">
    <property type="entry name" value="DnaJ"/>
    <property type="match status" value="1"/>
</dbReference>
<dbReference type="GO" id="GO:0051087">
    <property type="term" value="F:protein-folding chaperone binding"/>
    <property type="evidence" value="ECO:0007669"/>
    <property type="project" value="InterPro"/>
</dbReference>
<comment type="caution">
    <text evidence="8">The sequence shown here is derived from an EMBL/GenBank/DDBJ whole genome shotgun (WGS) entry which is preliminary data.</text>
</comment>
<comment type="subcellular location">
    <subcellularLocation>
        <location evidence="2">Cytoplasm</location>
    </subcellularLocation>
    <subcellularLocation>
        <location evidence="1">Mitochondrion</location>
    </subcellularLocation>
</comment>
<evidence type="ECO:0000256" key="6">
    <source>
        <dbReference type="ARBA" id="ARBA00023186"/>
    </source>
</evidence>
<dbReference type="PANTHER" id="PTHR14021">
    <property type="entry name" value="IRON-SULFUR CLUSTER CO-CHAPERONE PROTEIN HSCB"/>
    <property type="match status" value="1"/>
</dbReference>
<keyword evidence="5" id="KW-0496">Mitochondrion</keyword>
<dbReference type="NCBIfam" id="TIGR00714">
    <property type="entry name" value="hscB"/>
    <property type="match status" value="1"/>
</dbReference>
<organism evidence="8 9">
    <name type="scientific">Rubus argutus</name>
    <name type="common">Southern blackberry</name>
    <dbReference type="NCBI Taxonomy" id="59490"/>
    <lineage>
        <taxon>Eukaryota</taxon>
        <taxon>Viridiplantae</taxon>
        <taxon>Streptophyta</taxon>
        <taxon>Embryophyta</taxon>
        <taxon>Tracheophyta</taxon>
        <taxon>Spermatophyta</taxon>
        <taxon>Magnoliopsida</taxon>
        <taxon>eudicotyledons</taxon>
        <taxon>Gunneridae</taxon>
        <taxon>Pentapetalae</taxon>
        <taxon>rosids</taxon>
        <taxon>fabids</taxon>
        <taxon>Rosales</taxon>
        <taxon>Rosaceae</taxon>
        <taxon>Rosoideae</taxon>
        <taxon>Rosoideae incertae sedis</taxon>
        <taxon>Rubus</taxon>
    </lineage>
</organism>
<sequence>MSKKELLTPLSSLFLRRTLTSTPYFSINPIPQCFQSRTVRPLFPLPGFDFPGKCFICSQFGNKAQCWNCSAAARTTPFLLCSSCRCIQPLDHSVDYFQIFGLERKYDSVEEQLEGKYKDWQKKLHPDLVHSKSEREREYAAEQSARVIDAYRTLSKPLARAIYILKLEGVDIDDEETLSDLDLLSEIMEIREAVEEAPDSQALNQIQSLMQEKLKQWSNSFAKAFQSRNFEEAVKAIRRMTYYERVNEEIVKKL</sequence>
<dbReference type="Gene3D" id="1.10.287.110">
    <property type="entry name" value="DnaJ domain"/>
    <property type="match status" value="1"/>
</dbReference>
<dbReference type="GO" id="GO:0044571">
    <property type="term" value="P:[2Fe-2S] cluster assembly"/>
    <property type="evidence" value="ECO:0007669"/>
    <property type="project" value="InterPro"/>
</dbReference>
<dbReference type="InterPro" id="IPR036869">
    <property type="entry name" value="J_dom_sf"/>
</dbReference>
<accession>A0AAW1W9P6</accession>
<dbReference type="EMBL" id="JBEDUW010000006">
    <property type="protein sequence ID" value="KAK9921504.1"/>
    <property type="molecule type" value="Genomic_DNA"/>
</dbReference>
<dbReference type="InterPro" id="IPR009073">
    <property type="entry name" value="HscB_oligo_C"/>
</dbReference>
<dbReference type="Pfam" id="PF07743">
    <property type="entry name" value="HSCB_C"/>
    <property type="match status" value="1"/>
</dbReference>
<dbReference type="InterPro" id="IPR036386">
    <property type="entry name" value="HscB_C_sf"/>
</dbReference>
<keyword evidence="9" id="KW-1185">Reference proteome</keyword>
<comment type="similarity">
    <text evidence="3">Belongs to the HscB family.</text>
</comment>
<evidence type="ECO:0000313" key="9">
    <source>
        <dbReference type="Proteomes" id="UP001457282"/>
    </source>
</evidence>
<evidence type="ECO:0000259" key="7">
    <source>
        <dbReference type="PROSITE" id="PS50076"/>
    </source>
</evidence>
<dbReference type="Gene3D" id="1.20.1280.20">
    <property type="entry name" value="HscB, C-terminal domain"/>
    <property type="match status" value="1"/>
</dbReference>
<proteinExistence type="inferred from homology"/>